<dbReference type="EMBL" id="CP028888">
    <property type="protein sequence ID" value="AYE37010.1"/>
    <property type="molecule type" value="Genomic_DNA"/>
</dbReference>
<gene>
    <name evidence="1" type="ORF">DB313_05785</name>
</gene>
<dbReference type="OrthoDB" id="350527at2"/>
<dbReference type="Proteomes" id="UP000275571">
    <property type="component" value="Plasmid cp33"/>
</dbReference>
<organism evidence="1 2">
    <name type="scientific">Borrelia turcica IST7</name>
    <dbReference type="NCBI Taxonomy" id="1104446"/>
    <lineage>
        <taxon>Bacteria</taxon>
        <taxon>Pseudomonadati</taxon>
        <taxon>Spirochaetota</taxon>
        <taxon>Spirochaetia</taxon>
        <taxon>Spirochaetales</taxon>
        <taxon>Borreliaceae</taxon>
        <taxon>Borrelia</taxon>
    </lineage>
</organism>
<dbReference type="AlphaFoldDB" id="A0A386PR38"/>
<protein>
    <submittedName>
        <fullName evidence="1">Uncharacterized protein</fullName>
    </submittedName>
</protein>
<dbReference type="InterPro" id="IPR008510">
    <property type="entry name" value="DUF792_BOR_spp"/>
</dbReference>
<dbReference type="RefSeq" id="WP_120104931.1">
    <property type="nucleotide sequence ID" value="NZ_CP028888.1"/>
</dbReference>
<sequence length="232" mass="26720">MSFDFFKKVTNPDKFLDIIKDAKWGADDTENAKLKLEREKAYTFIKANSKLILEICNQIILLFGRGSNWMALYPRLDFYGLGFIPQLFLISATNEYMEISTGQDGSSYPVINPVTRNLQNASYNIYGKPYTITLNEGILTSFYEKIIFDESLKRIPALNAILRETKSLVRKQLEERVKAGVPFSFFSPLTGYIPYTKIPRLVSRPTEYEGTYNVSISIEEIEVGYLEDFEFE</sequence>
<accession>A0A386PR38</accession>
<evidence type="ECO:0000313" key="2">
    <source>
        <dbReference type="Proteomes" id="UP000275571"/>
    </source>
</evidence>
<geneLocation type="plasmid" evidence="1 2">
    <name>cp33</name>
</geneLocation>
<keyword evidence="1" id="KW-0614">Plasmid</keyword>
<evidence type="ECO:0000313" key="1">
    <source>
        <dbReference type="EMBL" id="AYE37010.1"/>
    </source>
</evidence>
<name>A0A386PR38_9SPIR</name>
<dbReference type="KEGG" id="btur:DB313_05785"/>
<keyword evidence="2" id="KW-1185">Reference proteome</keyword>
<dbReference type="Pfam" id="PF05632">
    <property type="entry name" value="DUF792"/>
    <property type="match status" value="1"/>
</dbReference>
<reference evidence="1 2" key="1">
    <citation type="journal article" date="2018" name="Infect. Genet. Evol.">
        <title>Genome-wide analysis of Borrelia turcica and 'Candidatus Borrelia tachyglossi' shows relapsing fever-like genomes with unique genomic links to Lyme disease Borrelia.</title>
        <authorList>
            <person name="Gofton A.W."/>
            <person name="Margos G."/>
            <person name="Fingerle V."/>
            <person name="Hepner S."/>
            <person name="Loh S.M."/>
            <person name="Ryan U."/>
            <person name="Irwin P."/>
            <person name="Oskam C.L."/>
        </authorList>
    </citation>
    <scope>NUCLEOTIDE SEQUENCE [LARGE SCALE GENOMIC DNA]</scope>
    <source>
        <strain evidence="1 2">IST7</strain>
        <plasmid evidence="1">cp33</plasmid>
    </source>
</reference>
<proteinExistence type="predicted"/>